<dbReference type="CDD" id="cd02440">
    <property type="entry name" value="AdoMet_MTases"/>
    <property type="match status" value="1"/>
</dbReference>
<dbReference type="GO" id="GO:0004719">
    <property type="term" value="F:protein-L-isoaspartate (D-aspartate) O-methyltransferase activity"/>
    <property type="evidence" value="ECO:0007669"/>
    <property type="project" value="UniProtKB-EC"/>
</dbReference>
<evidence type="ECO:0000256" key="9">
    <source>
        <dbReference type="ARBA" id="ARBA00030757"/>
    </source>
</evidence>
<dbReference type="PANTHER" id="PTHR11579">
    <property type="entry name" value="PROTEIN-L-ISOASPARTATE O-METHYLTRANSFERASE"/>
    <property type="match status" value="1"/>
</dbReference>
<name>A0A372G8Q3_9ACTN</name>
<reference evidence="12 13" key="1">
    <citation type="submission" date="2018-08" db="EMBL/GenBank/DDBJ databases">
        <title>Actinomadura spongicola sp. nov., isolated from marine sponge Leucetta chagosensis.</title>
        <authorList>
            <person name="Li L."/>
            <person name="Lin H.W."/>
        </authorList>
    </citation>
    <scope>NUCLEOTIDE SEQUENCE [LARGE SCALE GENOMIC DNA]</scope>
    <source>
        <strain evidence="12 13">LHW52907</strain>
    </source>
</reference>
<dbReference type="Gene3D" id="3.40.50.150">
    <property type="entry name" value="Vaccinia Virus protein VP39"/>
    <property type="match status" value="1"/>
</dbReference>
<keyword evidence="7 12" id="KW-0808">Transferase</keyword>
<keyword evidence="6 12" id="KW-0489">Methyltransferase</keyword>
<dbReference type="InterPro" id="IPR029063">
    <property type="entry name" value="SAM-dependent_MTases_sf"/>
</dbReference>
<accession>A0A372G8Q3</accession>
<dbReference type="SUPFAM" id="SSF53335">
    <property type="entry name" value="S-adenosyl-L-methionine-dependent methyltransferases"/>
    <property type="match status" value="1"/>
</dbReference>
<evidence type="ECO:0000256" key="6">
    <source>
        <dbReference type="ARBA" id="ARBA00022603"/>
    </source>
</evidence>
<dbReference type="AlphaFoldDB" id="A0A372G8Q3"/>
<evidence type="ECO:0000256" key="3">
    <source>
        <dbReference type="ARBA" id="ARBA00011890"/>
    </source>
</evidence>
<dbReference type="EC" id="2.1.1.77" evidence="3"/>
<evidence type="ECO:0000313" key="12">
    <source>
        <dbReference type="EMBL" id="RFS81768.1"/>
    </source>
</evidence>
<evidence type="ECO:0000256" key="1">
    <source>
        <dbReference type="ARBA" id="ARBA00004496"/>
    </source>
</evidence>
<dbReference type="PANTHER" id="PTHR11579:SF0">
    <property type="entry name" value="PROTEIN-L-ISOASPARTATE(D-ASPARTATE) O-METHYLTRANSFERASE"/>
    <property type="match status" value="1"/>
</dbReference>
<dbReference type="InterPro" id="IPR000682">
    <property type="entry name" value="PCMT"/>
</dbReference>
<evidence type="ECO:0000256" key="7">
    <source>
        <dbReference type="ARBA" id="ARBA00022679"/>
    </source>
</evidence>
<keyword evidence="5" id="KW-0963">Cytoplasm</keyword>
<dbReference type="Proteomes" id="UP000262882">
    <property type="component" value="Unassembled WGS sequence"/>
</dbReference>
<dbReference type="GO" id="GO:0032259">
    <property type="term" value="P:methylation"/>
    <property type="evidence" value="ECO:0007669"/>
    <property type="project" value="UniProtKB-KW"/>
</dbReference>
<protein>
    <recommendedName>
        <fullName evidence="4">Protein-L-isoaspartate O-methyltransferase</fullName>
        <ecNumber evidence="3">2.1.1.77</ecNumber>
    </recommendedName>
    <alternativeName>
        <fullName evidence="11">L-isoaspartyl protein carboxyl methyltransferase</fullName>
    </alternativeName>
    <alternativeName>
        <fullName evidence="9">Protein L-isoaspartyl methyltransferase</fullName>
    </alternativeName>
    <alternativeName>
        <fullName evidence="10">Protein-beta-aspartate methyltransferase</fullName>
    </alternativeName>
</protein>
<comment type="similarity">
    <text evidence="2">Belongs to the methyltransferase superfamily. L-isoaspartyl/D-aspartyl protein methyltransferase family.</text>
</comment>
<keyword evidence="8" id="KW-0949">S-adenosyl-L-methionine</keyword>
<evidence type="ECO:0000256" key="2">
    <source>
        <dbReference type="ARBA" id="ARBA00005369"/>
    </source>
</evidence>
<dbReference type="EMBL" id="QVNQ01000011">
    <property type="protein sequence ID" value="RFS81768.1"/>
    <property type="molecule type" value="Genomic_DNA"/>
</dbReference>
<dbReference type="PROSITE" id="PS01279">
    <property type="entry name" value="PCMT"/>
    <property type="match status" value="1"/>
</dbReference>
<proteinExistence type="inferred from homology"/>
<evidence type="ECO:0000256" key="5">
    <source>
        <dbReference type="ARBA" id="ARBA00022490"/>
    </source>
</evidence>
<keyword evidence="13" id="KW-1185">Reference proteome</keyword>
<organism evidence="12 13">
    <name type="scientific">Actinomadura spongiicola</name>
    <dbReference type="NCBI Taxonomy" id="2303421"/>
    <lineage>
        <taxon>Bacteria</taxon>
        <taxon>Bacillati</taxon>
        <taxon>Actinomycetota</taxon>
        <taxon>Actinomycetes</taxon>
        <taxon>Streptosporangiales</taxon>
        <taxon>Thermomonosporaceae</taxon>
        <taxon>Actinomadura</taxon>
    </lineage>
</organism>
<evidence type="ECO:0000256" key="10">
    <source>
        <dbReference type="ARBA" id="ARBA00031323"/>
    </source>
</evidence>
<comment type="subcellular location">
    <subcellularLocation>
        <location evidence="1">Cytoplasm</location>
    </subcellularLocation>
</comment>
<gene>
    <name evidence="12" type="ORF">D0T12_28995</name>
</gene>
<dbReference type="GO" id="GO:0005737">
    <property type="term" value="C:cytoplasm"/>
    <property type="evidence" value="ECO:0007669"/>
    <property type="project" value="UniProtKB-SubCell"/>
</dbReference>
<dbReference type="Pfam" id="PF01135">
    <property type="entry name" value="PCMT"/>
    <property type="match status" value="1"/>
</dbReference>
<sequence>MIREIEKLGDIGPWRDAFLAVPRHLFIPDLAYVSPDDDESYIIDRQANPEEWLRSAYLDVAIITQINAGESPITEAGKDGARFTSSASAPSTVAAFLSLLGARKGHNVLEIGTGTGWTAALLSAVVGDHNVTSIEIDEEVGNQAAQHLLNAGYAPHLVTGDGAEGFPDKAPFDRIHITCGIDDIPPQWIDQTKTGGILVAPYRRELVSLVVHGGGETTVKRYGRARFMMLRSPTSELSDER</sequence>
<evidence type="ECO:0000256" key="11">
    <source>
        <dbReference type="ARBA" id="ARBA00031350"/>
    </source>
</evidence>
<evidence type="ECO:0000256" key="4">
    <source>
        <dbReference type="ARBA" id="ARBA00013346"/>
    </source>
</evidence>
<evidence type="ECO:0000313" key="13">
    <source>
        <dbReference type="Proteomes" id="UP000262882"/>
    </source>
</evidence>
<comment type="caution">
    <text evidence="12">The sequence shown here is derived from an EMBL/GenBank/DDBJ whole genome shotgun (WGS) entry which is preliminary data.</text>
</comment>
<evidence type="ECO:0000256" key="8">
    <source>
        <dbReference type="ARBA" id="ARBA00022691"/>
    </source>
</evidence>